<evidence type="ECO:0000256" key="8">
    <source>
        <dbReference type="ARBA" id="ARBA00040360"/>
    </source>
</evidence>
<evidence type="ECO:0000256" key="7">
    <source>
        <dbReference type="ARBA" id="ARBA00038233"/>
    </source>
</evidence>
<dbReference type="AlphaFoldDB" id="A0A8J1Y053"/>
<evidence type="ECO:0000256" key="4">
    <source>
        <dbReference type="ARBA" id="ARBA00022801"/>
    </source>
</evidence>
<protein>
    <recommendedName>
        <fullName evidence="8">Metalloendopeptidase OMA1, mitochondrial</fullName>
    </recommendedName>
    <alternativeName>
        <fullName evidence="9">Overlapping with the m-AAA protease 1 homolog</fullName>
    </alternativeName>
</protein>
<dbReference type="Gene3D" id="3.30.2010.10">
    <property type="entry name" value="Metalloproteases ('zincins'), catalytic domain"/>
    <property type="match status" value="1"/>
</dbReference>
<keyword evidence="2" id="KW-0645">Protease</keyword>
<dbReference type="OrthoDB" id="7464992at2759"/>
<dbReference type="PANTHER" id="PTHR22726">
    <property type="entry name" value="METALLOENDOPEPTIDASE OMA1"/>
    <property type="match status" value="1"/>
</dbReference>
<dbReference type="GO" id="GO:0005743">
    <property type="term" value="C:mitochondrial inner membrane"/>
    <property type="evidence" value="ECO:0007669"/>
    <property type="project" value="TreeGrafter"/>
</dbReference>
<sequence>MTCLHMCIRNRLLKASSNHLRHYVTHTNSGSIYKPLLKGSETYTLIGQATRNITTFHHFYRGLKHCKVRKSRHCVAVSTCFDFHTTPRYRVNPVFWLAIKQVGKLGAIITGRSLRKYWKRLPKDDKRTVMQLLRNNRNKIWAAVGALVLLMGINYATHLQTTPLTNRTRYIAFTEEQFMKIVQYEADGYMETFKDKILSSRHPDYQRVVRVASRIVEGNRDIEKMKNLKWTVVVVDDPEKNAFVLPSGHIFVFRGMLETCQNDDQLGIILGHEMAHALLEHGAEQVSYANILDVVVIFIMAGIWFFMPTDGIALVTQWFYNKVIHLMFSLPFSRMMETEADEIGLQLCAKACMDVRESPAFWRLMHMLQTAKNKTEESGVTELALDVPQLLSTHPSHATRADNLNDLVPQAIKLRADCNCPRLPTADPRDAIQKLEASMEHAIKNKQLQKLGMAIKSDVVKPFNQSAVSTS</sequence>
<dbReference type="InterPro" id="IPR001915">
    <property type="entry name" value="Peptidase_M48"/>
</dbReference>
<evidence type="ECO:0000256" key="2">
    <source>
        <dbReference type="ARBA" id="ARBA00022670"/>
    </source>
</evidence>
<dbReference type="PANTHER" id="PTHR22726:SF1">
    <property type="entry name" value="METALLOENDOPEPTIDASE OMA1, MITOCHONDRIAL"/>
    <property type="match status" value="1"/>
</dbReference>
<evidence type="ECO:0000313" key="11">
    <source>
        <dbReference type="Proteomes" id="UP000749559"/>
    </source>
</evidence>
<proteinExistence type="inferred from homology"/>
<dbReference type="EMBL" id="CAIIXF020000001">
    <property type="protein sequence ID" value="CAH1773544.1"/>
    <property type="molecule type" value="Genomic_DNA"/>
</dbReference>
<keyword evidence="3" id="KW-0479">Metal-binding</keyword>
<dbReference type="Pfam" id="PF01435">
    <property type="entry name" value="Peptidase_M48"/>
    <property type="match status" value="1"/>
</dbReference>
<keyword evidence="11" id="KW-1185">Reference proteome</keyword>
<dbReference type="CDD" id="cd07331">
    <property type="entry name" value="M48C_Oma1_like"/>
    <property type="match status" value="1"/>
</dbReference>
<evidence type="ECO:0000313" key="10">
    <source>
        <dbReference type="EMBL" id="CAH1773544.1"/>
    </source>
</evidence>
<comment type="cofactor">
    <cofactor evidence="1">
        <name>Zn(2+)</name>
        <dbReference type="ChEBI" id="CHEBI:29105"/>
    </cofactor>
</comment>
<organism evidence="10 11">
    <name type="scientific">Owenia fusiformis</name>
    <name type="common">Polychaete worm</name>
    <dbReference type="NCBI Taxonomy" id="6347"/>
    <lineage>
        <taxon>Eukaryota</taxon>
        <taxon>Metazoa</taxon>
        <taxon>Spiralia</taxon>
        <taxon>Lophotrochozoa</taxon>
        <taxon>Annelida</taxon>
        <taxon>Polychaeta</taxon>
        <taxon>Sedentaria</taxon>
        <taxon>Canalipalpata</taxon>
        <taxon>Sabellida</taxon>
        <taxon>Oweniida</taxon>
        <taxon>Oweniidae</taxon>
        <taxon>Owenia</taxon>
    </lineage>
</organism>
<keyword evidence="4" id="KW-0378">Hydrolase</keyword>
<comment type="similarity">
    <text evidence="7">Belongs to the peptidase M48 family.</text>
</comment>
<evidence type="ECO:0000256" key="5">
    <source>
        <dbReference type="ARBA" id="ARBA00022833"/>
    </source>
</evidence>
<name>A0A8J1Y053_OWEFU</name>
<dbReference type="InterPro" id="IPR051156">
    <property type="entry name" value="Mito/Outer_Membr_Metalloprot"/>
</dbReference>
<reference evidence="10" key="1">
    <citation type="submission" date="2022-03" db="EMBL/GenBank/DDBJ databases">
        <authorList>
            <person name="Martin C."/>
        </authorList>
    </citation>
    <scope>NUCLEOTIDE SEQUENCE</scope>
</reference>
<dbReference type="GO" id="GO:0034982">
    <property type="term" value="P:mitochondrial protein processing"/>
    <property type="evidence" value="ECO:0007669"/>
    <property type="project" value="TreeGrafter"/>
</dbReference>
<dbReference type="Proteomes" id="UP000749559">
    <property type="component" value="Unassembled WGS sequence"/>
</dbReference>
<dbReference type="GO" id="GO:0006515">
    <property type="term" value="P:protein quality control for misfolded or incompletely synthesized proteins"/>
    <property type="evidence" value="ECO:0007669"/>
    <property type="project" value="TreeGrafter"/>
</dbReference>
<dbReference type="GO" id="GO:0046872">
    <property type="term" value="F:metal ion binding"/>
    <property type="evidence" value="ECO:0007669"/>
    <property type="project" value="UniProtKB-KW"/>
</dbReference>
<evidence type="ECO:0000256" key="3">
    <source>
        <dbReference type="ARBA" id="ARBA00022723"/>
    </source>
</evidence>
<keyword evidence="5" id="KW-0862">Zinc</keyword>
<keyword evidence="6" id="KW-0482">Metalloprotease</keyword>
<gene>
    <name evidence="10" type="ORF">OFUS_LOCUS1126</name>
</gene>
<dbReference type="GO" id="GO:0004222">
    <property type="term" value="F:metalloendopeptidase activity"/>
    <property type="evidence" value="ECO:0007669"/>
    <property type="project" value="InterPro"/>
</dbReference>
<evidence type="ECO:0000256" key="9">
    <source>
        <dbReference type="ARBA" id="ARBA00042978"/>
    </source>
</evidence>
<evidence type="ECO:0000256" key="1">
    <source>
        <dbReference type="ARBA" id="ARBA00001947"/>
    </source>
</evidence>
<comment type="caution">
    <text evidence="10">The sequence shown here is derived from an EMBL/GenBank/DDBJ whole genome shotgun (WGS) entry which is preliminary data.</text>
</comment>
<accession>A0A8J1Y053</accession>
<evidence type="ECO:0000256" key="6">
    <source>
        <dbReference type="ARBA" id="ARBA00023049"/>
    </source>
</evidence>